<feature type="domain" description="SLH" evidence="2">
    <location>
        <begin position="150"/>
        <end position="203"/>
    </location>
</feature>
<name>A0A151AZ48_9FIRM</name>
<protein>
    <submittedName>
        <fullName evidence="3">Endo-1,4-beta-xylanase A</fullName>
        <ecNumber evidence="3">3.2.1.8</ecNumber>
    </submittedName>
</protein>
<dbReference type="EMBL" id="LTBC01000002">
    <property type="protein sequence ID" value="KYH32911.1"/>
    <property type="molecule type" value="Genomic_DNA"/>
</dbReference>
<dbReference type="AlphaFoldDB" id="A0A151AZ48"/>
<gene>
    <name evidence="3" type="primary">xynA1_1</name>
    <name evidence="3" type="ORF">MOMUL_06890</name>
</gene>
<keyword evidence="3" id="KW-0378">Hydrolase</keyword>
<evidence type="ECO:0000313" key="3">
    <source>
        <dbReference type="EMBL" id="KYH32911.1"/>
    </source>
</evidence>
<dbReference type="PROSITE" id="PS51272">
    <property type="entry name" value="SLH"/>
    <property type="match status" value="3"/>
</dbReference>
<dbReference type="InterPro" id="IPR051465">
    <property type="entry name" value="Cell_Envelope_Struct_Comp"/>
</dbReference>
<dbReference type="GO" id="GO:0045493">
    <property type="term" value="P:xylan catabolic process"/>
    <property type="evidence" value="ECO:0007669"/>
    <property type="project" value="UniProtKB-KW"/>
</dbReference>
<keyword evidence="3" id="KW-0624">Polysaccharide degradation</keyword>
<evidence type="ECO:0000256" key="1">
    <source>
        <dbReference type="ARBA" id="ARBA00022737"/>
    </source>
</evidence>
<sequence>MSKGLILARINHFSDYAVFAKEARKSFEDVTNNSFGWAKDTIETLAGAGIVAGVDSSHFEPGRPVTRAKFASLLVKALGLEVKEGTKNPFKDVKGDAWYAGAVTAAAGNGLVKGYEDGTFRPENVITREELVAMLVRAMNLPASEEKLAFKDNDKVSAWARKSVAVAAAHGLVKGFEDGTFRPGDTASRAECAVMIYRMLVAE</sequence>
<keyword evidence="4" id="KW-1185">Reference proteome</keyword>
<keyword evidence="3" id="KW-0858">Xylan degradation</keyword>
<keyword evidence="3" id="KW-0119">Carbohydrate metabolism</keyword>
<feature type="domain" description="SLH" evidence="2">
    <location>
        <begin position="25"/>
        <end position="85"/>
    </location>
</feature>
<feature type="domain" description="SLH" evidence="2">
    <location>
        <begin position="86"/>
        <end position="149"/>
    </location>
</feature>
<comment type="caution">
    <text evidence="3">The sequence shown here is derived from an EMBL/GenBank/DDBJ whole genome shotgun (WGS) entry which is preliminary data.</text>
</comment>
<dbReference type="PATRIC" id="fig|1122241.3.peg.725"/>
<dbReference type="PANTHER" id="PTHR43308">
    <property type="entry name" value="OUTER MEMBRANE PROTEIN ALPHA-RELATED"/>
    <property type="match status" value="1"/>
</dbReference>
<accession>A0A151AZ48</accession>
<dbReference type="EC" id="3.2.1.8" evidence="3"/>
<dbReference type="GO" id="GO:0031176">
    <property type="term" value="F:endo-1,4-beta-xylanase activity"/>
    <property type="evidence" value="ECO:0007669"/>
    <property type="project" value="UniProtKB-EC"/>
</dbReference>
<evidence type="ECO:0000313" key="4">
    <source>
        <dbReference type="Proteomes" id="UP000075670"/>
    </source>
</evidence>
<proteinExistence type="predicted"/>
<keyword evidence="1" id="KW-0677">Repeat</keyword>
<organism evidence="3 4">
    <name type="scientific">Moorella mulderi DSM 14980</name>
    <dbReference type="NCBI Taxonomy" id="1122241"/>
    <lineage>
        <taxon>Bacteria</taxon>
        <taxon>Bacillati</taxon>
        <taxon>Bacillota</taxon>
        <taxon>Clostridia</taxon>
        <taxon>Neomoorellales</taxon>
        <taxon>Neomoorellaceae</taxon>
        <taxon>Neomoorella</taxon>
    </lineage>
</organism>
<dbReference type="Pfam" id="PF00395">
    <property type="entry name" value="SLH"/>
    <property type="match status" value="3"/>
</dbReference>
<dbReference type="PANTHER" id="PTHR43308:SF5">
    <property type="entry name" value="S-LAYER PROTEIN _ PEPTIDOGLYCAN ENDO-BETA-N-ACETYLGLUCOSAMINIDASE"/>
    <property type="match status" value="1"/>
</dbReference>
<dbReference type="InterPro" id="IPR001119">
    <property type="entry name" value="SLH_dom"/>
</dbReference>
<reference evidence="3 4" key="1">
    <citation type="submission" date="2016-02" db="EMBL/GenBank/DDBJ databases">
        <title>Genome sequence of Moorella mulderi DSM 14980.</title>
        <authorList>
            <person name="Poehlein A."/>
            <person name="Daniel R."/>
        </authorList>
    </citation>
    <scope>NUCLEOTIDE SEQUENCE [LARGE SCALE GENOMIC DNA]</scope>
    <source>
        <strain evidence="3 4">DSM 14980</strain>
    </source>
</reference>
<dbReference type="Proteomes" id="UP000075670">
    <property type="component" value="Unassembled WGS sequence"/>
</dbReference>
<evidence type="ECO:0000259" key="2">
    <source>
        <dbReference type="PROSITE" id="PS51272"/>
    </source>
</evidence>
<dbReference type="RefSeq" id="WP_062281556.1">
    <property type="nucleotide sequence ID" value="NZ_LTBC01000002.1"/>
</dbReference>
<keyword evidence="3" id="KW-0326">Glycosidase</keyword>